<sequence>MAGVSLGARANKLAKLVNSSESMRVFRDKYRVSNDVRLRYYRSDNLPLLNRDEILISLMSVIEGGVRFPLHPLLIDFLQTVNACPSQLSINVFRIVMGVVALNRLLGVHLTPKEILFIYSYSYPDSESATSCHLRAKNVNIKLVNGLPSSNKGFDNDFLVVSGNWFTDGLSCRNQFGHPDPSRLAVSEHTVNLEELTTVLFANICVEQIGQPRSAPFLLDYTPLVGNFLEGPTVPWSQKVRVEPTTLFVAQPATTILPKHPDLIPTGKVLEMAPPINVYELMGKKSKGAPKGKGKAKEGAQAKKPRRAVFEVIVLEQSAHSADSGSAVPEEQTQPPLVVELVAAEEVADPAPRPKRPKVVVETTQHPGPSSSNNIWAPEMMLGKDLISVHHFVLNTSNVELSVKVAHALTGATCLPRDIQAWDKMYSGQIHRHIS</sequence>
<organism evidence="2">
    <name type="scientific">Fagus sylvatica</name>
    <name type="common">Beechnut</name>
    <dbReference type="NCBI Taxonomy" id="28930"/>
    <lineage>
        <taxon>Eukaryota</taxon>
        <taxon>Viridiplantae</taxon>
        <taxon>Streptophyta</taxon>
        <taxon>Embryophyta</taxon>
        <taxon>Tracheophyta</taxon>
        <taxon>Spermatophyta</taxon>
        <taxon>Magnoliopsida</taxon>
        <taxon>eudicotyledons</taxon>
        <taxon>Gunneridae</taxon>
        <taxon>Pentapetalae</taxon>
        <taxon>rosids</taxon>
        <taxon>fabids</taxon>
        <taxon>Fagales</taxon>
        <taxon>Fagaceae</taxon>
        <taxon>Fagus</taxon>
    </lineage>
</organism>
<evidence type="ECO:0000256" key="1">
    <source>
        <dbReference type="SAM" id="MobiDB-lite"/>
    </source>
</evidence>
<evidence type="ECO:0000313" key="2">
    <source>
        <dbReference type="EMBL" id="SPD08568.1"/>
    </source>
</evidence>
<dbReference type="AlphaFoldDB" id="A0A2N9H9M6"/>
<accession>A0A2N9H9M6</accession>
<reference evidence="2" key="1">
    <citation type="submission" date="2018-02" db="EMBL/GenBank/DDBJ databases">
        <authorList>
            <person name="Cohen D.B."/>
            <person name="Kent A.D."/>
        </authorList>
    </citation>
    <scope>NUCLEOTIDE SEQUENCE</scope>
</reference>
<name>A0A2N9H9M6_FAGSY</name>
<gene>
    <name evidence="2" type="ORF">FSB_LOCUS36450</name>
</gene>
<feature type="compositionally biased region" description="Polar residues" evidence="1">
    <location>
        <begin position="362"/>
        <end position="375"/>
    </location>
</feature>
<protein>
    <submittedName>
        <fullName evidence="2">Uncharacterized protein</fullName>
    </submittedName>
</protein>
<dbReference type="EMBL" id="OIVN01003068">
    <property type="protein sequence ID" value="SPD08568.1"/>
    <property type="molecule type" value="Genomic_DNA"/>
</dbReference>
<feature type="region of interest" description="Disordered" evidence="1">
    <location>
        <begin position="348"/>
        <end position="375"/>
    </location>
</feature>
<proteinExistence type="predicted"/>